<protein>
    <recommendedName>
        <fullName evidence="4">NHL repeat-containing protein</fullName>
    </recommendedName>
</protein>
<sequence>MADSAILVCIMGLILLPIMASSSNKADEQCTTKFTETTTILKIWVDRLCAANATWNSQGVTVAGSSVGENSLSSSHINSPNDLLINISGNLFIADFGNNRVVYWPVNGTEGRMIAGKAIIVSWSNLLRQPAALAIWKNQLYVSDLSNYRILAFPLSTNEGSPDGIAIVCHYSAGASLNQIDSVYYMSIDKTRQLFYLSGFRNNRILKLNITDNTVNTVIGIEGSDSEHGSINLPLGITVDEKNGSLYVVDSLNNGVLKFDFNSIQEIIVTGDTGSGSNFSQLDSPSGVAWPVQAQQGRAIAGSGTPGITSSQLNYPVQLKFDIHYNLYVVDRNNNRIQRFDLLNNGC</sequence>
<dbReference type="Gene3D" id="2.40.10.500">
    <property type="match status" value="1"/>
</dbReference>
<feature type="chain" id="PRO_5033059865" description="NHL repeat-containing protein" evidence="1">
    <location>
        <begin position="22"/>
        <end position="347"/>
    </location>
</feature>
<dbReference type="InterPro" id="IPR011042">
    <property type="entry name" value="6-blade_b-propeller_TolB-like"/>
</dbReference>
<dbReference type="Proteomes" id="UP000663865">
    <property type="component" value="Unassembled WGS sequence"/>
</dbReference>
<dbReference type="AlphaFoldDB" id="A0A818VYP4"/>
<accession>A0A818VYP4</accession>
<feature type="signal peptide" evidence="1">
    <location>
        <begin position="1"/>
        <end position="21"/>
    </location>
</feature>
<evidence type="ECO:0000313" key="2">
    <source>
        <dbReference type="EMBL" id="CAF3717320.1"/>
    </source>
</evidence>
<evidence type="ECO:0008006" key="4">
    <source>
        <dbReference type="Google" id="ProtNLM"/>
    </source>
</evidence>
<dbReference type="EMBL" id="CAJNYV010005027">
    <property type="protein sequence ID" value="CAF3717320.1"/>
    <property type="molecule type" value="Genomic_DNA"/>
</dbReference>
<dbReference type="PANTHER" id="PTHR24104:SF25">
    <property type="entry name" value="PROTEIN LIN-41"/>
    <property type="match status" value="1"/>
</dbReference>
<keyword evidence="1" id="KW-0732">Signal</keyword>
<comment type="caution">
    <text evidence="2">The sequence shown here is derived from an EMBL/GenBank/DDBJ whole genome shotgun (WGS) entry which is preliminary data.</text>
</comment>
<gene>
    <name evidence="2" type="ORF">KIK155_LOCUS27749</name>
</gene>
<proteinExistence type="predicted"/>
<organism evidence="2 3">
    <name type="scientific">Rotaria socialis</name>
    <dbReference type="NCBI Taxonomy" id="392032"/>
    <lineage>
        <taxon>Eukaryota</taxon>
        <taxon>Metazoa</taxon>
        <taxon>Spiralia</taxon>
        <taxon>Gnathifera</taxon>
        <taxon>Rotifera</taxon>
        <taxon>Eurotatoria</taxon>
        <taxon>Bdelloidea</taxon>
        <taxon>Philodinida</taxon>
        <taxon>Philodinidae</taxon>
        <taxon>Rotaria</taxon>
    </lineage>
</organism>
<name>A0A818VYP4_9BILA</name>
<dbReference type="GO" id="GO:0008270">
    <property type="term" value="F:zinc ion binding"/>
    <property type="evidence" value="ECO:0007669"/>
    <property type="project" value="UniProtKB-KW"/>
</dbReference>
<evidence type="ECO:0000256" key="1">
    <source>
        <dbReference type="SAM" id="SignalP"/>
    </source>
</evidence>
<dbReference type="CDD" id="cd05819">
    <property type="entry name" value="NHL"/>
    <property type="match status" value="1"/>
</dbReference>
<dbReference type="InterPro" id="IPR050952">
    <property type="entry name" value="TRIM-NHL_E3_ligases"/>
</dbReference>
<dbReference type="PANTHER" id="PTHR24104">
    <property type="entry name" value="E3 UBIQUITIN-PROTEIN LIGASE NHLRC1-RELATED"/>
    <property type="match status" value="1"/>
</dbReference>
<reference evidence="2" key="1">
    <citation type="submission" date="2021-02" db="EMBL/GenBank/DDBJ databases">
        <authorList>
            <person name="Nowell W R."/>
        </authorList>
    </citation>
    <scope>NUCLEOTIDE SEQUENCE</scope>
</reference>
<dbReference type="SUPFAM" id="SSF75011">
    <property type="entry name" value="3-carboxy-cis,cis-mucoante lactonizing enzyme"/>
    <property type="match status" value="1"/>
</dbReference>
<evidence type="ECO:0000313" key="3">
    <source>
        <dbReference type="Proteomes" id="UP000663865"/>
    </source>
</evidence>
<dbReference type="Gene3D" id="2.120.10.30">
    <property type="entry name" value="TolB, C-terminal domain"/>
    <property type="match status" value="2"/>
</dbReference>